<dbReference type="Proteomes" id="UP000051804">
    <property type="component" value="Unassembled WGS sequence"/>
</dbReference>
<evidence type="ECO:0000313" key="2">
    <source>
        <dbReference type="EMBL" id="KRK70197.1"/>
    </source>
</evidence>
<name>A0A0R1JG04_9LACO</name>
<proteinExistence type="predicted"/>
<organism evidence="2 3">
    <name type="scientific">Lacticaseibacillus nasuensis JCM 17158</name>
    <dbReference type="NCBI Taxonomy" id="1291734"/>
    <lineage>
        <taxon>Bacteria</taxon>
        <taxon>Bacillati</taxon>
        <taxon>Bacillota</taxon>
        <taxon>Bacilli</taxon>
        <taxon>Lactobacillales</taxon>
        <taxon>Lactobacillaceae</taxon>
        <taxon>Lacticaseibacillus</taxon>
    </lineage>
</organism>
<keyword evidence="1" id="KW-0472">Membrane</keyword>
<evidence type="ECO:0000313" key="3">
    <source>
        <dbReference type="Proteomes" id="UP000051804"/>
    </source>
</evidence>
<feature type="transmembrane region" description="Helical" evidence="1">
    <location>
        <begin position="26"/>
        <end position="47"/>
    </location>
</feature>
<accession>A0A0R1JG04</accession>
<keyword evidence="1" id="KW-1133">Transmembrane helix</keyword>
<evidence type="ECO:0000256" key="1">
    <source>
        <dbReference type="SAM" id="Phobius"/>
    </source>
</evidence>
<comment type="caution">
    <text evidence="2">The sequence shown here is derived from an EMBL/GenBank/DDBJ whole genome shotgun (WGS) entry which is preliminary data.</text>
</comment>
<sequence length="54" mass="6213">MISLYVVVSGISELIWFDKSAQPGIYLYQQLFNGAIMLVVSSLLFVFHWHHADK</sequence>
<dbReference type="AlphaFoldDB" id="A0A0R1JG04"/>
<keyword evidence="3" id="KW-1185">Reference proteome</keyword>
<dbReference type="PATRIC" id="fig|1291734.4.peg.671"/>
<reference evidence="2 3" key="1">
    <citation type="journal article" date="2015" name="Genome Announc.">
        <title>Expanding the biotechnology potential of lactobacilli through comparative genomics of 213 strains and associated genera.</title>
        <authorList>
            <person name="Sun Z."/>
            <person name="Harris H.M."/>
            <person name="McCann A."/>
            <person name="Guo C."/>
            <person name="Argimon S."/>
            <person name="Zhang W."/>
            <person name="Yang X."/>
            <person name="Jeffery I.B."/>
            <person name="Cooney J.C."/>
            <person name="Kagawa T.F."/>
            <person name="Liu W."/>
            <person name="Song Y."/>
            <person name="Salvetti E."/>
            <person name="Wrobel A."/>
            <person name="Rasinkangas P."/>
            <person name="Parkhill J."/>
            <person name="Rea M.C."/>
            <person name="O'Sullivan O."/>
            <person name="Ritari J."/>
            <person name="Douillard F.P."/>
            <person name="Paul Ross R."/>
            <person name="Yang R."/>
            <person name="Briner A.E."/>
            <person name="Felis G.E."/>
            <person name="de Vos W.M."/>
            <person name="Barrangou R."/>
            <person name="Klaenhammer T.R."/>
            <person name="Caufield P.W."/>
            <person name="Cui Y."/>
            <person name="Zhang H."/>
            <person name="O'Toole P.W."/>
        </authorList>
    </citation>
    <scope>NUCLEOTIDE SEQUENCE [LARGE SCALE GENOMIC DNA]</scope>
    <source>
        <strain evidence="2 3">JCM 17158</strain>
    </source>
</reference>
<dbReference type="EMBL" id="AZDJ01000033">
    <property type="protein sequence ID" value="KRK70197.1"/>
    <property type="molecule type" value="Genomic_DNA"/>
</dbReference>
<gene>
    <name evidence="2" type="ORF">FD02_GL000653</name>
</gene>
<protein>
    <submittedName>
        <fullName evidence="2">Uncharacterized protein</fullName>
    </submittedName>
</protein>
<keyword evidence="1" id="KW-0812">Transmembrane</keyword>
<dbReference type="STRING" id="1291734.FD02_GL000653"/>